<gene>
    <name evidence="1" type="ORF">OQ287_14730</name>
</gene>
<dbReference type="Proteomes" id="UP001165678">
    <property type="component" value="Unassembled WGS sequence"/>
</dbReference>
<protein>
    <submittedName>
        <fullName evidence="1">Uncharacterized protein</fullName>
    </submittedName>
</protein>
<dbReference type="RefSeq" id="WP_265896935.1">
    <property type="nucleotide sequence ID" value="NZ_JAPIVE010000005.1"/>
</dbReference>
<dbReference type="AlphaFoldDB" id="A0AA41ZK40"/>
<reference evidence="1" key="1">
    <citation type="submission" date="2022-11" db="EMBL/GenBank/DDBJ databases">
        <title>Larsenimonas rhizosphaerae sp. nov., isolated from a tidal mudflat.</title>
        <authorList>
            <person name="Lee S.D."/>
            <person name="Kim I.S."/>
        </authorList>
    </citation>
    <scope>NUCLEOTIDE SEQUENCE</scope>
    <source>
        <strain evidence="1">GH2-1</strain>
    </source>
</reference>
<evidence type="ECO:0000313" key="1">
    <source>
        <dbReference type="EMBL" id="MCX2525498.1"/>
    </source>
</evidence>
<sequence>MPEMPMMLSGWKPEIDGEEWLVTEVEDSLGEHGYGTRIRCEKRGTT</sequence>
<comment type="caution">
    <text evidence="1">The sequence shown here is derived from an EMBL/GenBank/DDBJ whole genome shotgun (WGS) entry which is preliminary data.</text>
</comment>
<organism evidence="1 2">
    <name type="scientific">Larsenimonas rhizosphaerae</name>
    <dbReference type="NCBI Taxonomy" id="2944682"/>
    <lineage>
        <taxon>Bacteria</taxon>
        <taxon>Pseudomonadati</taxon>
        <taxon>Pseudomonadota</taxon>
        <taxon>Gammaproteobacteria</taxon>
        <taxon>Oceanospirillales</taxon>
        <taxon>Halomonadaceae</taxon>
        <taxon>Larsenimonas</taxon>
    </lineage>
</organism>
<keyword evidence="2" id="KW-1185">Reference proteome</keyword>
<dbReference type="EMBL" id="JAPIVE010000005">
    <property type="protein sequence ID" value="MCX2525498.1"/>
    <property type="molecule type" value="Genomic_DNA"/>
</dbReference>
<evidence type="ECO:0000313" key="2">
    <source>
        <dbReference type="Proteomes" id="UP001165678"/>
    </source>
</evidence>
<name>A0AA41ZK40_9GAMM</name>
<accession>A0AA41ZK40</accession>
<proteinExistence type="predicted"/>